<dbReference type="Proteomes" id="UP000236743">
    <property type="component" value="Unassembled WGS sequence"/>
</dbReference>
<dbReference type="EMBL" id="FNUY01000002">
    <property type="protein sequence ID" value="SEF82755.1"/>
    <property type="molecule type" value="Genomic_DNA"/>
</dbReference>
<evidence type="ECO:0000256" key="2">
    <source>
        <dbReference type="ARBA" id="ARBA00022764"/>
    </source>
</evidence>
<dbReference type="GO" id="GO:0030288">
    <property type="term" value="C:outer membrane-bounded periplasmic space"/>
    <property type="evidence" value="ECO:0007669"/>
    <property type="project" value="TreeGrafter"/>
</dbReference>
<dbReference type="GO" id="GO:0030975">
    <property type="term" value="F:thiamine binding"/>
    <property type="evidence" value="ECO:0007669"/>
    <property type="project" value="TreeGrafter"/>
</dbReference>
<organism evidence="4 5">
    <name type="scientific">Bosea lathyri</name>
    <dbReference type="NCBI Taxonomy" id="1036778"/>
    <lineage>
        <taxon>Bacteria</taxon>
        <taxon>Pseudomonadati</taxon>
        <taxon>Pseudomonadota</taxon>
        <taxon>Alphaproteobacteria</taxon>
        <taxon>Hyphomicrobiales</taxon>
        <taxon>Boseaceae</taxon>
        <taxon>Bosea</taxon>
    </lineage>
</organism>
<dbReference type="CDD" id="cd13589">
    <property type="entry name" value="PBP2_polyamine_RpCGA009"/>
    <property type="match status" value="1"/>
</dbReference>
<dbReference type="SUPFAM" id="SSF53850">
    <property type="entry name" value="Periplasmic binding protein-like II"/>
    <property type="match status" value="1"/>
</dbReference>
<dbReference type="InterPro" id="IPR006059">
    <property type="entry name" value="SBP"/>
</dbReference>
<dbReference type="Gene3D" id="3.40.190.10">
    <property type="entry name" value="Periplasmic binding protein-like II"/>
    <property type="match status" value="2"/>
</dbReference>
<dbReference type="GO" id="GO:0015888">
    <property type="term" value="P:thiamine transport"/>
    <property type="evidence" value="ECO:0007669"/>
    <property type="project" value="TreeGrafter"/>
</dbReference>
<keyword evidence="2" id="KW-0574">Periplasm</keyword>
<dbReference type="Pfam" id="PF13416">
    <property type="entry name" value="SBP_bac_8"/>
    <property type="match status" value="1"/>
</dbReference>
<reference evidence="4 5" key="1">
    <citation type="submission" date="2016-10" db="EMBL/GenBank/DDBJ databases">
        <authorList>
            <person name="de Groot N.N."/>
        </authorList>
    </citation>
    <scope>NUCLEOTIDE SEQUENCE [LARGE SCALE GENOMIC DNA]</scope>
    <source>
        <strain evidence="4 5">DSM 26656</strain>
    </source>
</reference>
<dbReference type="PANTHER" id="PTHR30006:SF2">
    <property type="entry name" value="ABC TRANSPORTER SUBSTRATE-BINDING PROTEIN"/>
    <property type="match status" value="1"/>
</dbReference>
<dbReference type="GO" id="GO:0030976">
    <property type="term" value="F:thiamine pyrophosphate binding"/>
    <property type="evidence" value="ECO:0007669"/>
    <property type="project" value="TreeGrafter"/>
</dbReference>
<proteinExistence type="predicted"/>
<gene>
    <name evidence="4" type="ORF">SAMN04488115_102174</name>
</gene>
<evidence type="ECO:0000256" key="1">
    <source>
        <dbReference type="ARBA" id="ARBA00022729"/>
    </source>
</evidence>
<dbReference type="AlphaFoldDB" id="A0A1H5V5V2"/>
<protein>
    <submittedName>
        <fullName evidence="4">Putative spermidine/putrescine transport system substrate-binding protein</fullName>
    </submittedName>
</protein>
<accession>A0A1H5V5V2</accession>
<sequence length="345" mass="37203">MKFAWVGLLMTTTALGASTAALAQQKTIFVAGYGGSYEQSMRKEVIPAFEKQANVKIEYVAGNSTDTLAKLQAQKGNQQIDVAIVDDGPAYQAVALGFCGTLTAAPIYKDVAPVMLFKSNKAVGLGLVGTGFMYSKKAFEENKWPAPTSWADLKDKKYGKKIVLPPINNTYGLHALIAEAQLAGGGESNIEPGFKAFKDEINANVLAYEPSPAKMTELFQNGQAVFAVWGSGRAKAFADTGFPVEFVYPKEGGYALGVAACPIEGSKVAAEANAFIQFMLSPDIQKIMAKSAGFGPANVTVTLTKDEQKGLPYGDEVKSLKAVDWDIANAKREEWTKRWNREIER</sequence>
<evidence type="ECO:0000313" key="5">
    <source>
        <dbReference type="Proteomes" id="UP000236743"/>
    </source>
</evidence>
<dbReference type="PANTHER" id="PTHR30006">
    <property type="entry name" value="THIAMINE-BINDING PERIPLASMIC PROTEIN-RELATED"/>
    <property type="match status" value="1"/>
</dbReference>
<feature type="chain" id="PRO_5009286959" evidence="3">
    <location>
        <begin position="24"/>
        <end position="345"/>
    </location>
</feature>
<name>A0A1H5V5V2_9HYPH</name>
<feature type="signal peptide" evidence="3">
    <location>
        <begin position="1"/>
        <end position="23"/>
    </location>
</feature>
<dbReference type="RefSeq" id="WP_103871439.1">
    <property type="nucleotide sequence ID" value="NZ_FNUY01000002.1"/>
</dbReference>
<keyword evidence="5" id="KW-1185">Reference proteome</keyword>
<evidence type="ECO:0000256" key="3">
    <source>
        <dbReference type="SAM" id="SignalP"/>
    </source>
</evidence>
<keyword evidence="1 3" id="KW-0732">Signal</keyword>
<dbReference type="OrthoDB" id="6529964at2"/>
<evidence type="ECO:0000313" key="4">
    <source>
        <dbReference type="EMBL" id="SEF82755.1"/>
    </source>
</evidence>